<name>A0AA39DGS1_VITRO</name>
<dbReference type="GO" id="GO:0000973">
    <property type="term" value="P:post-transcriptional tethering of RNA polymerase II gene DNA at nuclear periphery"/>
    <property type="evidence" value="ECO:0007669"/>
    <property type="project" value="TreeGrafter"/>
</dbReference>
<keyword evidence="6" id="KW-0811">Translocation</keyword>
<dbReference type="GO" id="GO:0051028">
    <property type="term" value="P:mRNA transport"/>
    <property type="evidence" value="ECO:0007669"/>
    <property type="project" value="UniProtKB-KW"/>
</dbReference>
<evidence type="ECO:0000313" key="10">
    <source>
        <dbReference type="Proteomes" id="UP001168098"/>
    </source>
</evidence>
<proteinExistence type="inferred from homology"/>
<dbReference type="PANTHER" id="PTHR23198">
    <property type="entry name" value="NUCLEOPORIN"/>
    <property type="match status" value="1"/>
</dbReference>
<evidence type="ECO:0000256" key="4">
    <source>
        <dbReference type="ARBA" id="ARBA00022816"/>
    </source>
</evidence>
<evidence type="ECO:0000256" key="3">
    <source>
        <dbReference type="ARBA" id="ARBA00022448"/>
    </source>
</evidence>
<dbReference type="AlphaFoldDB" id="A0AA39DGS1"/>
<dbReference type="Gene3D" id="1.10.10.2360">
    <property type="match status" value="1"/>
</dbReference>
<evidence type="ECO:0000313" key="9">
    <source>
        <dbReference type="EMBL" id="KAJ9681607.1"/>
    </source>
</evidence>
<dbReference type="GO" id="GO:0006606">
    <property type="term" value="P:protein import into nucleus"/>
    <property type="evidence" value="ECO:0007669"/>
    <property type="project" value="TreeGrafter"/>
</dbReference>
<organism evidence="9 10">
    <name type="scientific">Vitis rotundifolia</name>
    <name type="common">Muscadine grape</name>
    <dbReference type="NCBI Taxonomy" id="103349"/>
    <lineage>
        <taxon>Eukaryota</taxon>
        <taxon>Viridiplantae</taxon>
        <taxon>Streptophyta</taxon>
        <taxon>Embryophyta</taxon>
        <taxon>Tracheophyta</taxon>
        <taxon>Spermatophyta</taxon>
        <taxon>Magnoliopsida</taxon>
        <taxon>eudicotyledons</taxon>
        <taxon>Gunneridae</taxon>
        <taxon>Pentapetalae</taxon>
        <taxon>rosids</taxon>
        <taxon>Vitales</taxon>
        <taxon>Vitaceae</taxon>
        <taxon>Viteae</taxon>
        <taxon>Vitis</taxon>
    </lineage>
</organism>
<evidence type="ECO:0000256" key="1">
    <source>
        <dbReference type="ARBA" id="ARBA00004567"/>
    </source>
</evidence>
<keyword evidence="7" id="KW-0906">Nuclear pore complex</keyword>
<protein>
    <submittedName>
        <fullName evidence="9">Uncharacterized protein</fullName>
    </submittedName>
</protein>
<accession>A0AA39DGS1</accession>
<sequence length="227" mass="23779">MSAFGTSSMPGFGSSTRPPFEASSTIAFGFCSTPLFGQPTSTFDVNAVGANPFPYGTQSSHFGPQITASTVGSMGFGKLASSDPSGGSRIAAYAATAEVDGTNFEQPAGKLKSISAVPVYRNKSHEELRWEDYQLGDKGGSNPFCTPNLGSGGPYGASTVSAFGSSSMLAFGLSSTLALRFGSTHPLTNQAMHLLAAQLELIHLLMEHRVPILDHRLQNQHLEAQGL</sequence>
<keyword evidence="3" id="KW-0813">Transport</keyword>
<dbReference type="FunFam" id="1.10.10.2360:FF:000001">
    <property type="entry name" value="Nuclear pore complex protein Nup98-Nup96"/>
    <property type="match status" value="1"/>
</dbReference>
<dbReference type="InterPro" id="IPR037665">
    <property type="entry name" value="Nucleoporin_S59-like"/>
</dbReference>
<dbReference type="GO" id="GO:0003723">
    <property type="term" value="F:RNA binding"/>
    <property type="evidence" value="ECO:0007669"/>
    <property type="project" value="TreeGrafter"/>
</dbReference>
<dbReference type="GO" id="GO:0006405">
    <property type="term" value="P:RNA export from nucleus"/>
    <property type="evidence" value="ECO:0007669"/>
    <property type="project" value="TreeGrafter"/>
</dbReference>
<evidence type="ECO:0000256" key="6">
    <source>
        <dbReference type="ARBA" id="ARBA00023010"/>
    </source>
</evidence>
<evidence type="ECO:0000256" key="7">
    <source>
        <dbReference type="ARBA" id="ARBA00023132"/>
    </source>
</evidence>
<comment type="similarity">
    <text evidence="2">Belongs to the nucleoporin GLFG family.</text>
</comment>
<evidence type="ECO:0000256" key="5">
    <source>
        <dbReference type="ARBA" id="ARBA00022927"/>
    </source>
</evidence>
<keyword evidence="4" id="KW-0509">mRNA transport</keyword>
<keyword evidence="5" id="KW-0653">Protein transport</keyword>
<dbReference type="Proteomes" id="UP001168098">
    <property type="component" value="Unassembled WGS sequence"/>
</dbReference>
<keyword evidence="8" id="KW-0539">Nucleus</keyword>
<dbReference type="GO" id="GO:0034398">
    <property type="term" value="P:telomere tethering at nuclear periphery"/>
    <property type="evidence" value="ECO:0007669"/>
    <property type="project" value="TreeGrafter"/>
</dbReference>
<dbReference type="PANTHER" id="PTHR23198:SF6">
    <property type="entry name" value="NUCLEAR PORE COMPLEX PROTEIN NUP98-NUP96"/>
    <property type="match status" value="1"/>
</dbReference>
<gene>
    <name evidence="9" type="ORF">PVL29_017827</name>
</gene>
<evidence type="ECO:0000256" key="2">
    <source>
        <dbReference type="ARBA" id="ARBA00008926"/>
    </source>
</evidence>
<comment type="subcellular location">
    <subcellularLocation>
        <location evidence="1">Nucleus</location>
        <location evidence="1">Nuclear pore complex</location>
    </subcellularLocation>
</comment>
<dbReference type="GO" id="GO:0017056">
    <property type="term" value="F:structural constituent of nuclear pore"/>
    <property type="evidence" value="ECO:0007669"/>
    <property type="project" value="TreeGrafter"/>
</dbReference>
<keyword evidence="10" id="KW-1185">Reference proteome</keyword>
<dbReference type="GO" id="GO:0044614">
    <property type="term" value="C:nuclear pore cytoplasmic filaments"/>
    <property type="evidence" value="ECO:0007669"/>
    <property type="project" value="TreeGrafter"/>
</dbReference>
<dbReference type="EMBL" id="JARBHA010000014">
    <property type="protein sequence ID" value="KAJ9681607.1"/>
    <property type="molecule type" value="Genomic_DNA"/>
</dbReference>
<reference evidence="9 10" key="1">
    <citation type="journal article" date="2023" name="BMC Biotechnol.">
        <title>Vitis rotundifolia cv Carlos genome sequencing.</title>
        <authorList>
            <person name="Huff M."/>
            <person name="Hulse-Kemp A."/>
            <person name="Scheffler B."/>
            <person name="Youngblood R."/>
            <person name="Simpson S."/>
            <person name="Babiker E."/>
            <person name="Staton M."/>
        </authorList>
    </citation>
    <scope>NUCLEOTIDE SEQUENCE [LARGE SCALE GENOMIC DNA]</scope>
    <source>
        <tissue evidence="9">Leaf</tissue>
    </source>
</reference>
<comment type="caution">
    <text evidence="9">The sequence shown here is derived from an EMBL/GenBank/DDBJ whole genome shotgun (WGS) entry which is preliminary data.</text>
</comment>
<evidence type="ECO:0000256" key="8">
    <source>
        <dbReference type="ARBA" id="ARBA00023242"/>
    </source>
</evidence>
<dbReference type="GO" id="GO:0008139">
    <property type="term" value="F:nuclear localization sequence binding"/>
    <property type="evidence" value="ECO:0007669"/>
    <property type="project" value="TreeGrafter"/>
</dbReference>